<evidence type="ECO:0000313" key="1">
    <source>
        <dbReference type="EMBL" id="KAL1247133.1"/>
    </source>
</evidence>
<gene>
    <name evidence="1" type="ORF">QQF64_022509</name>
</gene>
<organism evidence="1 2">
    <name type="scientific">Cirrhinus molitorella</name>
    <name type="common">mud carp</name>
    <dbReference type="NCBI Taxonomy" id="172907"/>
    <lineage>
        <taxon>Eukaryota</taxon>
        <taxon>Metazoa</taxon>
        <taxon>Chordata</taxon>
        <taxon>Craniata</taxon>
        <taxon>Vertebrata</taxon>
        <taxon>Euteleostomi</taxon>
        <taxon>Actinopterygii</taxon>
        <taxon>Neopterygii</taxon>
        <taxon>Teleostei</taxon>
        <taxon>Ostariophysi</taxon>
        <taxon>Cypriniformes</taxon>
        <taxon>Cyprinidae</taxon>
        <taxon>Labeoninae</taxon>
        <taxon>Labeonini</taxon>
        <taxon>Cirrhinus</taxon>
    </lineage>
</organism>
<keyword evidence="2" id="KW-1185">Reference proteome</keyword>
<dbReference type="Proteomes" id="UP001558613">
    <property type="component" value="Unassembled WGS sequence"/>
</dbReference>
<comment type="caution">
    <text evidence="1">The sequence shown here is derived from an EMBL/GenBank/DDBJ whole genome shotgun (WGS) entry which is preliminary data.</text>
</comment>
<sequence>MLSWYLRDIRDHLSLPNPHSFIHATVVISSRPLKPISNTVFCFLALGSSRCCWRSPNAHPLLIPVTSVPEPRSEFIYRGRDTGENCSGHPVNSRGITLRKHVGELTQITAHQTPANRPRNHLKDSP</sequence>
<name>A0ABR3L2R5_9TELE</name>
<accession>A0ABR3L2R5</accession>
<evidence type="ECO:0000313" key="2">
    <source>
        <dbReference type="Proteomes" id="UP001558613"/>
    </source>
</evidence>
<dbReference type="EMBL" id="JAYMGO010000025">
    <property type="protein sequence ID" value="KAL1247133.1"/>
    <property type="molecule type" value="Genomic_DNA"/>
</dbReference>
<proteinExistence type="predicted"/>
<reference evidence="1 2" key="1">
    <citation type="submission" date="2023-09" db="EMBL/GenBank/DDBJ databases">
        <authorList>
            <person name="Wang M."/>
        </authorList>
    </citation>
    <scope>NUCLEOTIDE SEQUENCE [LARGE SCALE GENOMIC DNA]</scope>
    <source>
        <strain evidence="1">GT-2023</strain>
        <tissue evidence="1">Liver</tissue>
    </source>
</reference>
<protein>
    <submittedName>
        <fullName evidence="1">Uncharacterized protein</fullName>
    </submittedName>
</protein>